<dbReference type="NCBIfam" id="TIGR04183">
    <property type="entry name" value="Por_Secre_tail"/>
    <property type="match status" value="1"/>
</dbReference>
<dbReference type="Proteomes" id="UP001164705">
    <property type="component" value="Chromosome"/>
</dbReference>
<gene>
    <name evidence="3" type="ORF">N7U66_14580</name>
</gene>
<feature type="domain" description="Secretion system C-terminal sorting" evidence="2">
    <location>
        <begin position="50"/>
        <end position="118"/>
    </location>
</feature>
<dbReference type="Pfam" id="PF18962">
    <property type="entry name" value="Por_Secre_tail"/>
    <property type="match status" value="1"/>
</dbReference>
<keyword evidence="4" id="KW-1185">Reference proteome</keyword>
<keyword evidence="1" id="KW-0732">Signal</keyword>
<dbReference type="InterPro" id="IPR026444">
    <property type="entry name" value="Secre_tail"/>
</dbReference>
<dbReference type="RefSeq" id="WP_267675918.1">
    <property type="nucleotide sequence ID" value="NZ_CP113088.1"/>
</dbReference>
<organism evidence="3 4">
    <name type="scientific">Lacinutrix neustonica</name>
    <dbReference type="NCBI Taxonomy" id="2980107"/>
    <lineage>
        <taxon>Bacteria</taxon>
        <taxon>Pseudomonadati</taxon>
        <taxon>Bacteroidota</taxon>
        <taxon>Flavobacteriia</taxon>
        <taxon>Flavobacteriales</taxon>
        <taxon>Flavobacteriaceae</taxon>
        <taxon>Lacinutrix</taxon>
    </lineage>
</organism>
<dbReference type="AlphaFoldDB" id="A0A9E8MW12"/>
<evidence type="ECO:0000259" key="2">
    <source>
        <dbReference type="Pfam" id="PF18962"/>
    </source>
</evidence>
<evidence type="ECO:0000256" key="1">
    <source>
        <dbReference type="ARBA" id="ARBA00022729"/>
    </source>
</evidence>
<proteinExistence type="predicted"/>
<evidence type="ECO:0000313" key="3">
    <source>
        <dbReference type="EMBL" id="WAC01304.1"/>
    </source>
</evidence>
<accession>A0A9E8MW12</accession>
<evidence type="ECO:0000313" key="4">
    <source>
        <dbReference type="Proteomes" id="UP001164705"/>
    </source>
</evidence>
<sequence length="119" mass="13081">MFVESNWTFSGTNQLEGGTTNAATTSPYPIATYSNTLSKTVFNNKLNFSIYPNPTNTGYIEITTASNEAINILVFDILGKQVLNKTINNRLDVSKLNTGLYILKLNQNGATVTKKLVIK</sequence>
<dbReference type="EMBL" id="CP113088">
    <property type="protein sequence ID" value="WAC01304.1"/>
    <property type="molecule type" value="Genomic_DNA"/>
</dbReference>
<dbReference type="KEGG" id="lnu:N7U66_14580"/>
<name>A0A9E8MW12_9FLAO</name>
<reference evidence="3" key="1">
    <citation type="submission" date="2022-11" db="EMBL/GenBank/DDBJ databases">
        <title>Lacinutrix neustonica HL-RS19T sp. nov., isolated from the surface microlayer sample of brackish Lake Shihwa.</title>
        <authorList>
            <person name="Choi J.Y."/>
            <person name="Hwang C.Y."/>
        </authorList>
    </citation>
    <scope>NUCLEOTIDE SEQUENCE</scope>
    <source>
        <strain evidence="3">HL-RS19</strain>
    </source>
</reference>
<protein>
    <submittedName>
        <fullName evidence="3">T9SS type A sorting domain-containing protein</fullName>
    </submittedName>
</protein>